<dbReference type="PANTHER" id="PTHR33083">
    <property type="entry name" value="EXPRESSED PROTEIN"/>
    <property type="match status" value="1"/>
</dbReference>
<comment type="similarity">
    <text evidence="1">Belongs to the senescence regulator S40 family.</text>
</comment>
<protein>
    <submittedName>
        <fullName evidence="3">Uncharacterized protein</fullName>
    </submittedName>
</protein>
<evidence type="ECO:0000256" key="1">
    <source>
        <dbReference type="ARBA" id="ARBA00034773"/>
    </source>
</evidence>
<dbReference type="GO" id="GO:0010150">
    <property type="term" value="P:leaf senescence"/>
    <property type="evidence" value="ECO:0007669"/>
    <property type="project" value="UniProtKB-ARBA"/>
</dbReference>
<evidence type="ECO:0000256" key="2">
    <source>
        <dbReference type="SAM" id="MobiDB-lite"/>
    </source>
</evidence>
<proteinExistence type="inferred from homology"/>
<evidence type="ECO:0000313" key="4">
    <source>
        <dbReference type="Proteomes" id="UP000054558"/>
    </source>
</evidence>
<dbReference type="OrthoDB" id="1917735at2759"/>
<reference evidence="3 4" key="1">
    <citation type="journal article" date="2014" name="Nat. Commun.">
        <title>Klebsormidium flaccidum genome reveals primary factors for plant terrestrial adaptation.</title>
        <authorList>
            <person name="Hori K."/>
            <person name="Maruyama F."/>
            <person name="Fujisawa T."/>
            <person name="Togashi T."/>
            <person name="Yamamoto N."/>
            <person name="Seo M."/>
            <person name="Sato S."/>
            <person name="Yamada T."/>
            <person name="Mori H."/>
            <person name="Tajima N."/>
            <person name="Moriyama T."/>
            <person name="Ikeuchi M."/>
            <person name="Watanabe M."/>
            <person name="Wada H."/>
            <person name="Kobayashi K."/>
            <person name="Saito M."/>
            <person name="Masuda T."/>
            <person name="Sasaki-Sekimoto Y."/>
            <person name="Mashiguchi K."/>
            <person name="Awai K."/>
            <person name="Shimojima M."/>
            <person name="Masuda S."/>
            <person name="Iwai M."/>
            <person name="Nobusawa T."/>
            <person name="Narise T."/>
            <person name="Kondo S."/>
            <person name="Saito H."/>
            <person name="Sato R."/>
            <person name="Murakawa M."/>
            <person name="Ihara Y."/>
            <person name="Oshima-Yamada Y."/>
            <person name="Ohtaka K."/>
            <person name="Satoh M."/>
            <person name="Sonobe K."/>
            <person name="Ishii M."/>
            <person name="Ohtani R."/>
            <person name="Kanamori-Sato M."/>
            <person name="Honoki R."/>
            <person name="Miyazaki D."/>
            <person name="Mochizuki H."/>
            <person name="Umetsu J."/>
            <person name="Higashi K."/>
            <person name="Shibata D."/>
            <person name="Kamiya Y."/>
            <person name="Sato N."/>
            <person name="Nakamura Y."/>
            <person name="Tabata S."/>
            <person name="Ida S."/>
            <person name="Kurokawa K."/>
            <person name="Ohta H."/>
        </authorList>
    </citation>
    <scope>NUCLEOTIDE SEQUENCE [LARGE SCALE GENOMIC DNA]</scope>
    <source>
        <strain evidence="3 4">NIES-2285</strain>
    </source>
</reference>
<dbReference type="EMBL" id="DF237336">
    <property type="protein sequence ID" value="GAQ87914.1"/>
    <property type="molecule type" value="Genomic_DNA"/>
</dbReference>
<organism evidence="3 4">
    <name type="scientific">Klebsormidium nitens</name>
    <name type="common">Green alga</name>
    <name type="synonym">Ulothrix nitens</name>
    <dbReference type="NCBI Taxonomy" id="105231"/>
    <lineage>
        <taxon>Eukaryota</taxon>
        <taxon>Viridiplantae</taxon>
        <taxon>Streptophyta</taxon>
        <taxon>Klebsormidiophyceae</taxon>
        <taxon>Klebsormidiales</taxon>
        <taxon>Klebsormidiaceae</taxon>
        <taxon>Klebsormidium</taxon>
    </lineage>
</organism>
<dbReference type="AlphaFoldDB" id="A0A1Y1IAC2"/>
<dbReference type="Proteomes" id="UP000054558">
    <property type="component" value="Unassembled WGS sequence"/>
</dbReference>
<accession>A0A1Y1IAC2</accession>
<dbReference type="Pfam" id="PF04520">
    <property type="entry name" value="Senescence_reg"/>
    <property type="match status" value="1"/>
</dbReference>
<keyword evidence="4" id="KW-1185">Reference proteome</keyword>
<dbReference type="InterPro" id="IPR007608">
    <property type="entry name" value="Senescence_reg_S40"/>
</dbReference>
<dbReference type="OMA" id="HEYIARE"/>
<evidence type="ECO:0000313" key="3">
    <source>
        <dbReference type="EMBL" id="GAQ87914.1"/>
    </source>
</evidence>
<sequence>MSASALAMPGNSLGVAGSAVMTALHSRKGASSSSTYFGNGLESYASSRMEKLLGGGAPVGIHSASSSVSGASDMDGPAESSSGGELREEDVWATEARDWQQEGPVAKGLNFSKDERTGMRLVSRQPRWMGARERDLGLASWNDENTVSKHRTTLLSPFRSYANASPQRIFGQPSTGMRMIPTRGDHSQPMVQQSAPVNVPAWGRLAERDENGKVKDDNDSDDEELGRIVPPHELIARQNAESGVVFSVYEGAGRTLKGRDAKKVHALMQ</sequence>
<feature type="compositionally biased region" description="Low complexity" evidence="2">
    <location>
        <begin position="63"/>
        <end position="72"/>
    </location>
</feature>
<gene>
    <name evidence="3" type="ORF">KFL_003870110</name>
</gene>
<dbReference type="PANTHER" id="PTHR33083:SF123">
    <property type="entry name" value="EXPRESSED PROTEIN"/>
    <property type="match status" value="1"/>
</dbReference>
<feature type="region of interest" description="Disordered" evidence="2">
    <location>
        <begin position="55"/>
        <end position="90"/>
    </location>
</feature>
<name>A0A1Y1IAC2_KLENI</name>